<gene>
    <name evidence="1" type="ORF">COLO4_23439</name>
</gene>
<accession>A0A1R3IGK0</accession>
<reference evidence="2" key="1">
    <citation type="submission" date="2013-09" db="EMBL/GenBank/DDBJ databases">
        <title>Corchorus olitorius genome sequencing.</title>
        <authorList>
            <person name="Alam M."/>
            <person name="Haque M.S."/>
            <person name="Islam M.S."/>
            <person name="Emdad E.M."/>
            <person name="Islam M.M."/>
            <person name="Ahmed B."/>
            <person name="Halim A."/>
            <person name="Hossen Q.M.M."/>
            <person name="Hossain M.Z."/>
            <person name="Ahmed R."/>
            <person name="Khan M.M."/>
            <person name="Islam R."/>
            <person name="Rashid M.M."/>
            <person name="Khan S.A."/>
            <person name="Rahman M.S."/>
            <person name="Alam M."/>
            <person name="Yahiya A.S."/>
            <person name="Khan M.S."/>
            <person name="Azam M.S."/>
            <person name="Haque T."/>
            <person name="Lashkar M.Z.H."/>
            <person name="Akhand A.I."/>
            <person name="Morshed G."/>
            <person name="Roy S."/>
            <person name="Uddin K.S."/>
            <person name="Rabeya T."/>
            <person name="Hossain A.S."/>
            <person name="Chowdhury A."/>
            <person name="Snigdha A.R."/>
            <person name="Mortoza M.S."/>
            <person name="Matin S.A."/>
            <person name="Hoque S.M.E."/>
            <person name="Islam M.K."/>
            <person name="Roy D.K."/>
            <person name="Haider R."/>
            <person name="Moosa M.M."/>
            <person name="Elias S.M."/>
            <person name="Hasan A.M."/>
            <person name="Jahan S."/>
            <person name="Shafiuddin M."/>
            <person name="Mahmood N."/>
            <person name="Shommy N.S."/>
        </authorList>
    </citation>
    <scope>NUCLEOTIDE SEQUENCE [LARGE SCALE GENOMIC DNA]</scope>
    <source>
        <strain evidence="2">cv. O-4</strain>
    </source>
</reference>
<sequence length="39" mass="4674">MAPREIAHGVRVAPWPQWPWKEAQRHGAWRSEARSPRVW</sequence>
<dbReference type="Proteomes" id="UP000187203">
    <property type="component" value="Unassembled WGS sequence"/>
</dbReference>
<keyword evidence="1" id="KW-0067">ATP-binding</keyword>
<protein>
    <submittedName>
        <fullName evidence="1">ATP-binding cassette transporter, subfamily D, member 6, SmABCD6</fullName>
    </submittedName>
</protein>
<dbReference type="AlphaFoldDB" id="A0A1R3IGK0"/>
<organism evidence="1 2">
    <name type="scientific">Corchorus olitorius</name>
    <dbReference type="NCBI Taxonomy" id="93759"/>
    <lineage>
        <taxon>Eukaryota</taxon>
        <taxon>Viridiplantae</taxon>
        <taxon>Streptophyta</taxon>
        <taxon>Embryophyta</taxon>
        <taxon>Tracheophyta</taxon>
        <taxon>Spermatophyta</taxon>
        <taxon>Magnoliopsida</taxon>
        <taxon>eudicotyledons</taxon>
        <taxon>Gunneridae</taxon>
        <taxon>Pentapetalae</taxon>
        <taxon>rosids</taxon>
        <taxon>malvids</taxon>
        <taxon>Malvales</taxon>
        <taxon>Malvaceae</taxon>
        <taxon>Grewioideae</taxon>
        <taxon>Apeibeae</taxon>
        <taxon>Corchorus</taxon>
    </lineage>
</organism>
<dbReference type="GO" id="GO:0005524">
    <property type="term" value="F:ATP binding"/>
    <property type="evidence" value="ECO:0007669"/>
    <property type="project" value="UniProtKB-KW"/>
</dbReference>
<keyword evidence="2" id="KW-1185">Reference proteome</keyword>
<keyword evidence="1" id="KW-0547">Nucleotide-binding</keyword>
<name>A0A1R3IGK0_9ROSI</name>
<comment type="caution">
    <text evidence="1">The sequence shown here is derived from an EMBL/GenBank/DDBJ whole genome shotgun (WGS) entry which is preliminary data.</text>
</comment>
<evidence type="ECO:0000313" key="1">
    <source>
        <dbReference type="EMBL" id="OMO81726.1"/>
    </source>
</evidence>
<proteinExistence type="predicted"/>
<dbReference type="EMBL" id="AWUE01018225">
    <property type="protein sequence ID" value="OMO81726.1"/>
    <property type="molecule type" value="Genomic_DNA"/>
</dbReference>
<evidence type="ECO:0000313" key="2">
    <source>
        <dbReference type="Proteomes" id="UP000187203"/>
    </source>
</evidence>